<dbReference type="Pfam" id="PF03314">
    <property type="entry name" value="DUF273"/>
    <property type="match status" value="1"/>
</dbReference>
<sequence length="109" mass="12440">MVFADAIGQSHYPHHIRSILCYAHRHGYSFSVLDPSRYLICSGVLSIYFKKHCAVMSYLIQNPNTQWLLVLGADTFVVNATRSLESFLPKDPRIYLESSMVFGVPKQMD</sequence>
<comment type="caution">
    <text evidence="1">The sequence shown here is derived from an EMBL/GenBank/DDBJ whole genome shotgun (WGS) entry which is preliminary data.</text>
</comment>
<name>A0A819P694_9BILA</name>
<dbReference type="Gene3D" id="3.90.550.10">
    <property type="entry name" value="Spore Coat Polysaccharide Biosynthesis Protein SpsA, Chain A"/>
    <property type="match status" value="1"/>
</dbReference>
<organism evidence="1 2">
    <name type="scientific">Adineta steineri</name>
    <dbReference type="NCBI Taxonomy" id="433720"/>
    <lineage>
        <taxon>Eukaryota</taxon>
        <taxon>Metazoa</taxon>
        <taxon>Spiralia</taxon>
        <taxon>Gnathifera</taxon>
        <taxon>Rotifera</taxon>
        <taxon>Eurotatoria</taxon>
        <taxon>Bdelloidea</taxon>
        <taxon>Adinetida</taxon>
        <taxon>Adinetidae</taxon>
        <taxon>Adineta</taxon>
    </lineage>
</organism>
<protein>
    <submittedName>
        <fullName evidence="1">Uncharacterized protein</fullName>
    </submittedName>
</protein>
<evidence type="ECO:0000313" key="2">
    <source>
        <dbReference type="Proteomes" id="UP000663881"/>
    </source>
</evidence>
<dbReference type="PANTHER" id="PTHR31562:SF4">
    <property type="entry name" value="DUF268 DOMAIN-CONTAINING PROTEIN-RELATED"/>
    <property type="match status" value="1"/>
</dbReference>
<gene>
    <name evidence="1" type="ORF">OKA104_LOCUS30384</name>
</gene>
<dbReference type="Proteomes" id="UP000663881">
    <property type="component" value="Unassembled WGS sequence"/>
</dbReference>
<dbReference type="AlphaFoldDB" id="A0A819P694"/>
<evidence type="ECO:0000313" key="1">
    <source>
        <dbReference type="EMBL" id="CAF4011269.1"/>
    </source>
</evidence>
<dbReference type="EMBL" id="CAJOAY010003245">
    <property type="protein sequence ID" value="CAF4011269.1"/>
    <property type="molecule type" value="Genomic_DNA"/>
</dbReference>
<reference evidence="1" key="1">
    <citation type="submission" date="2021-02" db="EMBL/GenBank/DDBJ databases">
        <authorList>
            <person name="Nowell W R."/>
        </authorList>
    </citation>
    <scope>NUCLEOTIDE SEQUENCE</scope>
</reference>
<dbReference type="InterPro" id="IPR004988">
    <property type="entry name" value="DUF273"/>
</dbReference>
<accession>A0A819P694</accession>
<proteinExistence type="predicted"/>
<dbReference type="InterPro" id="IPR029044">
    <property type="entry name" value="Nucleotide-diphossugar_trans"/>
</dbReference>
<dbReference type="PANTHER" id="PTHR31562">
    <property type="entry name" value="PROTEIN CBG18972"/>
    <property type="match status" value="1"/>
</dbReference>